<evidence type="ECO:0000256" key="3">
    <source>
        <dbReference type="ARBA" id="ARBA00022449"/>
    </source>
</evidence>
<name>A0ABU3Z4I2_9EURY</name>
<feature type="region of interest" description="Disordered" evidence="9">
    <location>
        <begin position="485"/>
        <end position="542"/>
    </location>
</feature>
<evidence type="ECO:0000256" key="4">
    <source>
        <dbReference type="ARBA" id="ARBA00022475"/>
    </source>
</evidence>
<sequence length="542" mass="57718">MLLTLELVFIGIAVLFLISIIANKFSERLGVPALLIFLIVGMLAGSEGPGGIPFDDPTLAQLIGIIALAYILFSGGLDTRWEEIQPILWQGIALSTIGVVLTAVLLGAFAVLVLGFSPLTGLLLGAVVSSTDAAAVFSILRTARARLKGNLRPLLEFESGSNDPMAVLLTTGIIGLILTPGSSIFSLVPTFAQQMAVGGLMGYGLGMFTVWFINRIKLETEGLYPVLTLAMVLLVYGLTTTIGGNGFIAVYLAGLIIGNSVIVHKKSLIRFYDGIAWLMQIVMFLALGLLVFPSQLASAFVPGLLAALFLIFIARPIAVLLTLLPWKMPMNEKALVSWVGLRGAVPIILATYPLVAGVPDAAVIFNIVFFIVIFSALVHGTSIPSVARWLGLAGPLEETGQLSREFDVNPDTPSELLELVIPPDASAVGKQVVDLGLPTGTLIILMQKGDERFVPVGSTVIGAKDTLLLLTTDEMTESVRARLLTPKEEKETPQSTALTVQDCPEGTAGPLTVEEPPEEMTESLYEQESPEDNTESDPSSPR</sequence>
<comment type="caution">
    <text evidence="12">The sequence shown here is derived from an EMBL/GenBank/DDBJ whole genome shotgun (WGS) entry which is preliminary data.</text>
</comment>
<keyword evidence="5 10" id="KW-0812">Transmembrane</keyword>
<dbReference type="InterPro" id="IPR036721">
    <property type="entry name" value="RCK_C_sf"/>
</dbReference>
<keyword evidence="2" id="KW-0813">Transport</keyword>
<reference evidence="12 13" key="1">
    <citation type="submission" date="2020-05" db="EMBL/GenBank/DDBJ databases">
        <title>Isolation and characterization of methanoarchaea from a cold seep at offshore SW Taiwan.</title>
        <authorList>
            <person name="Chen Y.-W."/>
            <person name="Chen S.-C."/>
            <person name="Lai M.-C."/>
        </authorList>
    </citation>
    <scope>NUCLEOTIDE SEQUENCE [LARGE SCALE GENOMIC DNA]</scope>
    <source>
        <strain evidence="12 13">YWC-01</strain>
    </source>
</reference>
<gene>
    <name evidence="12" type="ORF">HL657_11275</name>
</gene>
<dbReference type="Gene3D" id="3.30.70.1450">
    <property type="entry name" value="Regulator of K+ conductance, C-terminal domain"/>
    <property type="match status" value="1"/>
</dbReference>
<feature type="transmembrane region" description="Helical" evidence="10">
    <location>
        <begin position="29"/>
        <end position="46"/>
    </location>
</feature>
<keyword evidence="3" id="KW-0050">Antiport</keyword>
<evidence type="ECO:0000256" key="5">
    <source>
        <dbReference type="ARBA" id="ARBA00022692"/>
    </source>
</evidence>
<protein>
    <submittedName>
        <fullName evidence="12">Potassium/proton antiporter</fullName>
    </submittedName>
</protein>
<dbReference type="PANTHER" id="PTHR32507">
    <property type="entry name" value="NA(+)/H(+) ANTIPORTER 1"/>
    <property type="match status" value="1"/>
</dbReference>
<keyword evidence="8 10" id="KW-0472">Membrane</keyword>
<feature type="transmembrane region" description="Helical" evidence="10">
    <location>
        <begin position="122"/>
        <end position="143"/>
    </location>
</feature>
<evidence type="ECO:0000256" key="1">
    <source>
        <dbReference type="ARBA" id="ARBA00004651"/>
    </source>
</evidence>
<dbReference type="EMBL" id="JABFFQ010000010">
    <property type="protein sequence ID" value="MDV4343736.1"/>
    <property type="molecule type" value="Genomic_DNA"/>
</dbReference>
<dbReference type="Pfam" id="PF02080">
    <property type="entry name" value="TrkA_C"/>
    <property type="match status" value="1"/>
</dbReference>
<dbReference type="Pfam" id="PF00999">
    <property type="entry name" value="Na_H_Exchanger"/>
    <property type="match status" value="1"/>
</dbReference>
<feature type="transmembrane region" description="Helical" evidence="10">
    <location>
        <begin position="87"/>
        <end position="116"/>
    </location>
</feature>
<evidence type="ECO:0000256" key="6">
    <source>
        <dbReference type="ARBA" id="ARBA00022989"/>
    </source>
</evidence>
<feature type="transmembrane region" description="Helical" evidence="10">
    <location>
        <begin position="222"/>
        <end position="239"/>
    </location>
</feature>
<dbReference type="RefSeq" id="WP_317296917.1">
    <property type="nucleotide sequence ID" value="NZ_JABFFQ010000010.1"/>
</dbReference>
<evidence type="ECO:0000256" key="2">
    <source>
        <dbReference type="ARBA" id="ARBA00022448"/>
    </source>
</evidence>
<dbReference type="SUPFAM" id="SSF116726">
    <property type="entry name" value="TrkA C-terminal domain-like"/>
    <property type="match status" value="1"/>
</dbReference>
<comment type="subcellular location">
    <subcellularLocation>
        <location evidence="1">Cell membrane</location>
        <topology evidence="1">Multi-pass membrane protein</topology>
    </subcellularLocation>
</comment>
<dbReference type="InterPro" id="IPR006037">
    <property type="entry name" value="RCK_C"/>
</dbReference>
<dbReference type="NCBIfam" id="NF003716">
    <property type="entry name" value="PRK05326.1-3"/>
    <property type="match status" value="1"/>
</dbReference>
<feature type="transmembrane region" description="Helical" evidence="10">
    <location>
        <begin position="299"/>
        <end position="323"/>
    </location>
</feature>
<proteinExistence type="predicted"/>
<dbReference type="Gene3D" id="1.20.1530.20">
    <property type="match status" value="1"/>
</dbReference>
<accession>A0ABU3Z4I2</accession>
<organism evidence="12 13">
    <name type="scientific">Methanoculleus nereidis</name>
    <dbReference type="NCBI Taxonomy" id="2735141"/>
    <lineage>
        <taxon>Archaea</taxon>
        <taxon>Methanobacteriati</taxon>
        <taxon>Methanobacteriota</taxon>
        <taxon>Stenosarchaea group</taxon>
        <taxon>Methanomicrobia</taxon>
        <taxon>Methanomicrobiales</taxon>
        <taxon>Methanomicrobiaceae</taxon>
        <taxon>Methanoculleus</taxon>
    </lineage>
</organism>
<feature type="transmembrane region" description="Helical" evidence="10">
    <location>
        <begin position="6"/>
        <end position="22"/>
    </location>
</feature>
<feature type="transmembrane region" description="Helical" evidence="10">
    <location>
        <begin position="245"/>
        <end position="263"/>
    </location>
</feature>
<keyword evidence="13" id="KW-1185">Reference proteome</keyword>
<evidence type="ECO:0000256" key="7">
    <source>
        <dbReference type="ARBA" id="ARBA00023065"/>
    </source>
</evidence>
<feature type="transmembrane region" description="Helical" evidence="10">
    <location>
        <begin position="191"/>
        <end position="213"/>
    </location>
</feature>
<evidence type="ECO:0000256" key="9">
    <source>
        <dbReference type="SAM" id="MobiDB-lite"/>
    </source>
</evidence>
<dbReference type="PANTHER" id="PTHR32507:SF7">
    <property type="entry name" value="K(+)_H(+) ANTIPORTER NHAP2"/>
    <property type="match status" value="1"/>
</dbReference>
<evidence type="ECO:0000313" key="12">
    <source>
        <dbReference type="EMBL" id="MDV4343736.1"/>
    </source>
</evidence>
<dbReference type="PROSITE" id="PS51202">
    <property type="entry name" value="RCK_C"/>
    <property type="match status" value="1"/>
</dbReference>
<evidence type="ECO:0000313" key="13">
    <source>
        <dbReference type="Proteomes" id="UP001273768"/>
    </source>
</evidence>
<evidence type="ECO:0000256" key="8">
    <source>
        <dbReference type="ARBA" id="ARBA00023136"/>
    </source>
</evidence>
<keyword evidence="6 10" id="KW-1133">Transmembrane helix</keyword>
<feature type="domain" description="RCK C-terminal" evidence="11">
    <location>
        <begin position="404"/>
        <end position="485"/>
    </location>
</feature>
<dbReference type="InterPro" id="IPR038770">
    <property type="entry name" value="Na+/solute_symporter_sf"/>
</dbReference>
<dbReference type="InterPro" id="IPR006153">
    <property type="entry name" value="Cation/H_exchanger_TM"/>
</dbReference>
<feature type="transmembrane region" description="Helical" evidence="10">
    <location>
        <begin position="275"/>
        <end position="293"/>
    </location>
</feature>
<keyword evidence="7" id="KW-0406">Ion transport</keyword>
<feature type="transmembrane region" description="Helical" evidence="10">
    <location>
        <begin position="335"/>
        <end position="355"/>
    </location>
</feature>
<feature type="transmembrane region" description="Helical" evidence="10">
    <location>
        <begin position="164"/>
        <end position="185"/>
    </location>
</feature>
<feature type="transmembrane region" description="Helical" evidence="10">
    <location>
        <begin position="58"/>
        <end position="75"/>
    </location>
</feature>
<keyword evidence="4" id="KW-1003">Cell membrane</keyword>
<evidence type="ECO:0000256" key="10">
    <source>
        <dbReference type="SAM" id="Phobius"/>
    </source>
</evidence>
<dbReference type="NCBIfam" id="NF003715">
    <property type="entry name" value="PRK05326.1-2"/>
    <property type="match status" value="1"/>
</dbReference>
<evidence type="ECO:0000259" key="11">
    <source>
        <dbReference type="PROSITE" id="PS51202"/>
    </source>
</evidence>
<dbReference type="Proteomes" id="UP001273768">
    <property type="component" value="Unassembled WGS sequence"/>
</dbReference>
<feature type="transmembrane region" description="Helical" evidence="10">
    <location>
        <begin position="361"/>
        <end position="378"/>
    </location>
</feature>